<keyword evidence="5" id="KW-1185">Reference proteome</keyword>
<dbReference type="PANTHER" id="PTHR43244:SF1">
    <property type="entry name" value="5,10-METHYLENETETRAHYDROMETHANOPTERIN REDUCTASE"/>
    <property type="match status" value="1"/>
</dbReference>
<dbReference type="AlphaFoldDB" id="A0A9E4ZTE2"/>
<feature type="domain" description="Luciferase-like" evidence="2">
    <location>
        <begin position="7"/>
        <end position="292"/>
    </location>
</feature>
<evidence type="ECO:0000259" key="2">
    <source>
        <dbReference type="Pfam" id="PF00296"/>
    </source>
</evidence>
<dbReference type="InterPro" id="IPR036661">
    <property type="entry name" value="Luciferase-like_sf"/>
</dbReference>
<dbReference type="Pfam" id="PF00296">
    <property type="entry name" value="Bac_luciferase"/>
    <property type="match status" value="1"/>
</dbReference>
<dbReference type="Proteomes" id="UP001074446">
    <property type="component" value="Unassembled WGS sequence"/>
</dbReference>
<dbReference type="EC" id="1.-.-.-" evidence="3"/>
<dbReference type="RefSeq" id="WP_048079910.1">
    <property type="nucleotide sequence ID" value="NZ_JAPVER010000018.1"/>
</dbReference>
<dbReference type="InterPro" id="IPR019945">
    <property type="entry name" value="F420_G6P_DH-rel"/>
</dbReference>
<proteinExistence type="predicted"/>
<keyword evidence="1 3" id="KW-0560">Oxidoreductase</keyword>
<dbReference type="EMBL" id="JAPVER010000018">
    <property type="protein sequence ID" value="MCZ3364561.1"/>
    <property type="molecule type" value="Genomic_DNA"/>
</dbReference>
<organism evidence="3 5">
    <name type="scientific">Methanobacterium veterum</name>
    <dbReference type="NCBI Taxonomy" id="408577"/>
    <lineage>
        <taxon>Archaea</taxon>
        <taxon>Methanobacteriati</taxon>
        <taxon>Methanobacteriota</taxon>
        <taxon>Methanomada group</taxon>
        <taxon>Methanobacteria</taxon>
        <taxon>Methanobacteriales</taxon>
        <taxon>Methanobacteriaceae</taxon>
        <taxon>Methanobacterium</taxon>
    </lineage>
</organism>
<reference evidence="3" key="1">
    <citation type="submission" date="2022-12" db="EMBL/GenBank/DDBJ databases">
        <title>Reclassification of two methanogenic archaea species isolated from the Kolyma lowland permafrost.</title>
        <authorList>
            <person name="Trubitsyn V.E."/>
            <person name="Rivkina E.M."/>
            <person name="Shcherbakova V.A."/>
        </authorList>
    </citation>
    <scope>NUCLEOTIDE SEQUENCE</scope>
    <source>
        <strain evidence="3">M2</strain>
        <strain evidence="4">MK4</strain>
    </source>
</reference>
<dbReference type="InterPro" id="IPR023907">
    <property type="entry name" value="Non-F420_Flavin_OxRdtase"/>
</dbReference>
<dbReference type="NCBIfam" id="TIGR03557">
    <property type="entry name" value="F420_G6P_family"/>
    <property type="match status" value="1"/>
</dbReference>
<gene>
    <name evidence="4" type="ORF">O3H35_06690</name>
    <name evidence="3" type="ORF">O3H54_01575</name>
</gene>
<evidence type="ECO:0000256" key="1">
    <source>
        <dbReference type="ARBA" id="ARBA00023002"/>
    </source>
</evidence>
<protein>
    <submittedName>
        <fullName evidence="3">TIGR03885 family FMN-dependent LLM class oxidoreductase</fullName>
        <ecNumber evidence="3">1.-.-.-</ecNumber>
    </submittedName>
</protein>
<evidence type="ECO:0000313" key="5">
    <source>
        <dbReference type="Proteomes" id="UP001068021"/>
    </source>
</evidence>
<name>A0A9E4ZTE2_9EURY</name>
<accession>A0A9E4ZTE2</accession>
<dbReference type="GO" id="GO:0016705">
    <property type="term" value="F:oxidoreductase activity, acting on paired donors, with incorporation or reduction of molecular oxygen"/>
    <property type="evidence" value="ECO:0007669"/>
    <property type="project" value="InterPro"/>
</dbReference>
<sequence length="319" mass="35780">MIIGYHNSHEQFPPSKLLKFVQMAEKNGFNGASSSDHFYPWSESQGESGFVWSWLGSALQATSLPFGVVNAPGQRYHPTIIAQATATLTEMYPERFWIAVGSGQLLNESITGDKWPPKSIRNERLKESAKIIRKLWAGETVTHYGHVTVEGAKLYTRPENPPPLIGAAITPETAEWLGKWADGLITVAENPYKLGKIIKAFHRGGGKGKPAYIKLEVSYDPAEEKALKGAYGQWKSNIFESNVLTNLKSPEQFDNASKLIDPEVIRAKVNIFTDINEYVELLDEYIQLGVDHIYIHNVNLNQEQFIEDFGQKVLPFVMD</sequence>
<dbReference type="InterPro" id="IPR011251">
    <property type="entry name" value="Luciferase-like_dom"/>
</dbReference>
<evidence type="ECO:0000313" key="4">
    <source>
        <dbReference type="EMBL" id="MCZ3372315.1"/>
    </source>
</evidence>
<evidence type="ECO:0000313" key="3">
    <source>
        <dbReference type="EMBL" id="MCZ3364561.1"/>
    </source>
</evidence>
<dbReference type="InterPro" id="IPR050564">
    <property type="entry name" value="F420-G6PD/mer"/>
</dbReference>
<dbReference type="EMBL" id="JAPVES010000030">
    <property type="protein sequence ID" value="MCZ3372315.1"/>
    <property type="molecule type" value="Genomic_DNA"/>
</dbReference>
<dbReference type="NCBIfam" id="TIGR03885">
    <property type="entry name" value="flavin_revert"/>
    <property type="match status" value="1"/>
</dbReference>
<dbReference type="Gene3D" id="3.20.20.30">
    <property type="entry name" value="Luciferase-like domain"/>
    <property type="match status" value="1"/>
</dbReference>
<dbReference type="SUPFAM" id="SSF51679">
    <property type="entry name" value="Bacterial luciferase-like"/>
    <property type="match status" value="1"/>
</dbReference>
<comment type="caution">
    <text evidence="3">The sequence shown here is derived from an EMBL/GenBank/DDBJ whole genome shotgun (WGS) entry which is preliminary data.</text>
</comment>
<dbReference type="Proteomes" id="UP001068021">
    <property type="component" value="Unassembled WGS sequence"/>
</dbReference>
<dbReference type="PANTHER" id="PTHR43244">
    <property type="match status" value="1"/>
</dbReference>
<dbReference type="CDD" id="cd01097">
    <property type="entry name" value="Tetrahydromethanopterin_reductase"/>
    <property type="match status" value="1"/>
</dbReference>